<dbReference type="PANTHER" id="PTHR10612:SF34">
    <property type="entry name" value="APOLIPOPROTEIN D"/>
    <property type="match status" value="1"/>
</dbReference>
<dbReference type="SUPFAM" id="SSF50814">
    <property type="entry name" value="Lipocalins"/>
    <property type="match status" value="1"/>
</dbReference>
<dbReference type="InterPro" id="IPR000566">
    <property type="entry name" value="Lipocln_cytosolic_FA-bd_dom"/>
</dbReference>
<dbReference type="Gene3D" id="2.40.128.20">
    <property type="match status" value="1"/>
</dbReference>
<evidence type="ECO:0000256" key="1">
    <source>
        <dbReference type="ARBA" id="ARBA00006889"/>
    </source>
</evidence>
<sequence>MKIQLTLLAIALLTVACNSNKELPTVKEVDLNRYQGTWYEIARLPNRFEKDLECVTATYTLNNNGTIKVLNQGINLTDGMQKETATGKAKVPDTQHPGRLKVSFFGPFYGDYYIIDLDNNYQYALVGDPSRKYLWILSRTSSLPESVFNKLVSKANELEFATDQLHITRHNCN</sequence>
<accession>A0ABS5JYG3</accession>
<comment type="similarity">
    <text evidence="1 2">Belongs to the calycin superfamily. Lipocalin family.</text>
</comment>
<protein>
    <submittedName>
        <fullName evidence="4">Lipocalin family protein</fullName>
    </submittedName>
</protein>
<dbReference type="PANTHER" id="PTHR10612">
    <property type="entry name" value="APOLIPOPROTEIN D"/>
    <property type="match status" value="1"/>
</dbReference>
<dbReference type="Pfam" id="PF08212">
    <property type="entry name" value="Lipocalin_2"/>
    <property type="match status" value="1"/>
</dbReference>
<dbReference type="CDD" id="cd19438">
    <property type="entry name" value="lipocalin_Blc-like"/>
    <property type="match status" value="1"/>
</dbReference>
<gene>
    <name evidence="4" type="ORF">KEM10_16830</name>
</gene>
<proteinExistence type="inferred from homology"/>
<dbReference type="InterPro" id="IPR022272">
    <property type="entry name" value="Lipocalin_CS"/>
</dbReference>
<dbReference type="RefSeq" id="WP_212217197.1">
    <property type="nucleotide sequence ID" value="NZ_JAGUCO010000017.1"/>
</dbReference>
<dbReference type="PROSITE" id="PS00213">
    <property type="entry name" value="LIPOCALIN"/>
    <property type="match status" value="1"/>
</dbReference>
<feature type="domain" description="Lipocalin/cytosolic fatty-acid binding" evidence="3">
    <location>
        <begin position="29"/>
        <end position="168"/>
    </location>
</feature>
<name>A0ABS5JYG3_9BACT</name>
<dbReference type="PRINTS" id="PR01171">
    <property type="entry name" value="BCTLIPOCALIN"/>
</dbReference>
<evidence type="ECO:0000256" key="2">
    <source>
        <dbReference type="PIRNR" id="PIRNR036893"/>
    </source>
</evidence>
<evidence type="ECO:0000259" key="3">
    <source>
        <dbReference type="Pfam" id="PF08212"/>
    </source>
</evidence>
<evidence type="ECO:0000313" key="4">
    <source>
        <dbReference type="EMBL" id="MBS2099955.1"/>
    </source>
</evidence>
<reference evidence="4 5" key="1">
    <citation type="journal article" date="2015" name="Int. J. Syst. Evol. Microbiol.">
        <title>Carboxylicivirga linearis sp. nov., isolated from a sea cucumber culture pond.</title>
        <authorList>
            <person name="Wang F.Q."/>
            <person name="Zhou Y.X."/>
            <person name="Lin X.Z."/>
            <person name="Chen G.J."/>
            <person name="Du Z.J."/>
        </authorList>
    </citation>
    <scope>NUCLEOTIDE SEQUENCE [LARGE SCALE GENOMIC DNA]</scope>
    <source>
        <strain evidence="4 5">FB218</strain>
    </source>
</reference>
<organism evidence="4 5">
    <name type="scientific">Carboxylicivirga linearis</name>
    <dbReference type="NCBI Taxonomy" id="1628157"/>
    <lineage>
        <taxon>Bacteria</taxon>
        <taxon>Pseudomonadati</taxon>
        <taxon>Bacteroidota</taxon>
        <taxon>Bacteroidia</taxon>
        <taxon>Marinilabiliales</taxon>
        <taxon>Marinilabiliaceae</taxon>
        <taxon>Carboxylicivirga</taxon>
    </lineage>
</organism>
<dbReference type="PROSITE" id="PS51257">
    <property type="entry name" value="PROKAR_LIPOPROTEIN"/>
    <property type="match status" value="1"/>
</dbReference>
<dbReference type="PIRSF" id="PIRSF036893">
    <property type="entry name" value="Lipocalin_ApoD"/>
    <property type="match status" value="1"/>
</dbReference>
<dbReference type="Proteomes" id="UP000708576">
    <property type="component" value="Unassembled WGS sequence"/>
</dbReference>
<keyword evidence="5" id="KW-1185">Reference proteome</keyword>
<dbReference type="InterPro" id="IPR012674">
    <property type="entry name" value="Calycin"/>
</dbReference>
<dbReference type="InterPro" id="IPR002446">
    <property type="entry name" value="Lipocalin_bac"/>
</dbReference>
<comment type="caution">
    <text evidence="4">The sequence shown here is derived from an EMBL/GenBank/DDBJ whole genome shotgun (WGS) entry which is preliminary data.</text>
</comment>
<dbReference type="InterPro" id="IPR022271">
    <property type="entry name" value="Lipocalin_ApoD"/>
</dbReference>
<dbReference type="InterPro" id="IPR047202">
    <property type="entry name" value="Lipocalin_Blc-like_dom"/>
</dbReference>
<dbReference type="EMBL" id="JAGUCO010000017">
    <property type="protein sequence ID" value="MBS2099955.1"/>
    <property type="molecule type" value="Genomic_DNA"/>
</dbReference>
<evidence type="ECO:0000313" key="5">
    <source>
        <dbReference type="Proteomes" id="UP000708576"/>
    </source>
</evidence>